<evidence type="ECO:0000256" key="4">
    <source>
        <dbReference type="ARBA" id="ARBA00023136"/>
    </source>
</evidence>
<dbReference type="AlphaFoldDB" id="A0A9D2CWR4"/>
<dbReference type="EMBL" id="DXCK01000039">
    <property type="protein sequence ID" value="HIZ01088.1"/>
    <property type="molecule type" value="Genomic_DNA"/>
</dbReference>
<sequence length="543" mass="61202">MKTKILLLSLAVAGLLTGCKDSFLDRVPESAYVDATYYTSDEALEAATAPLYNRAWFDYNQRACVPLGCNRANDIYSNWGFPEFTTFRVTALDTNLSSAWSAFYSVITMANSVIEAVETKTSGSVTEEAKETALGEARLMRACAYFYMLRIWGPVILIEDNQALVDNPVLPLNREEDVFQFIINDLTYASGHLPNTAAAGRATAWAAKGMLAKVYLARSGWRKGGQRDAADLELARQYAGDVCENSGIELLPEYEDLFKYKFNNNQESLLAMQWVPLGDWGVCNTLLADLAFSTEVTGGVNVWSSYNASIEMLQQYELGDTIRRNATFFTQGSYYDYICIADGGYTYTGTAAPIKKGVIGGPDDDNDGYVQSMNSPLNTYILRLADVYLTYAEACLGNEESLSSGPGLIYFNKVRDRAKVPTKESITIDDIIRERRVEFCMEYCNWYDMVSWYCWQPAKMLEYFNNQYRGYTCDVVSKDSQGYLHFGKYDTDGVTLLEGPENWNEPNFEIIVREDDIFLPYPESDVIQNPLLNEEPVPYEFNE</sequence>
<evidence type="ECO:0000256" key="2">
    <source>
        <dbReference type="ARBA" id="ARBA00006275"/>
    </source>
</evidence>
<dbReference type="InterPro" id="IPR033985">
    <property type="entry name" value="SusD-like_N"/>
</dbReference>
<comment type="subcellular location">
    <subcellularLocation>
        <location evidence="1">Cell outer membrane</location>
    </subcellularLocation>
</comment>
<dbReference type="GO" id="GO:0009279">
    <property type="term" value="C:cell outer membrane"/>
    <property type="evidence" value="ECO:0007669"/>
    <property type="project" value="UniProtKB-SubCell"/>
</dbReference>
<dbReference type="Gene3D" id="1.25.40.390">
    <property type="match status" value="1"/>
</dbReference>
<reference evidence="8" key="2">
    <citation type="submission" date="2021-04" db="EMBL/GenBank/DDBJ databases">
        <authorList>
            <person name="Gilroy R."/>
        </authorList>
    </citation>
    <scope>NUCLEOTIDE SEQUENCE</scope>
    <source>
        <strain evidence="8">ChiHjej12B11-24981</strain>
    </source>
</reference>
<reference evidence="8" key="1">
    <citation type="journal article" date="2021" name="PeerJ">
        <title>Extensive microbial diversity within the chicken gut microbiome revealed by metagenomics and culture.</title>
        <authorList>
            <person name="Gilroy R."/>
            <person name="Ravi A."/>
            <person name="Getino M."/>
            <person name="Pursley I."/>
            <person name="Horton D.L."/>
            <person name="Alikhan N.F."/>
            <person name="Baker D."/>
            <person name="Gharbi K."/>
            <person name="Hall N."/>
            <person name="Watson M."/>
            <person name="Adriaenssens E.M."/>
            <person name="Foster-Nyarko E."/>
            <person name="Jarju S."/>
            <person name="Secka A."/>
            <person name="Antonio M."/>
            <person name="Oren A."/>
            <person name="Chaudhuri R.R."/>
            <person name="La Ragione R."/>
            <person name="Hildebrand F."/>
            <person name="Pallen M.J."/>
        </authorList>
    </citation>
    <scope>NUCLEOTIDE SEQUENCE</scope>
    <source>
        <strain evidence="8">ChiHjej12B11-24981</strain>
    </source>
</reference>
<dbReference type="Pfam" id="PF14322">
    <property type="entry name" value="SusD-like_3"/>
    <property type="match status" value="1"/>
</dbReference>
<evidence type="ECO:0000256" key="3">
    <source>
        <dbReference type="ARBA" id="ARBA00022729"/>
    </source>
</evidence>
<feature type="domain" description="SusD-like N-terminal" evidence="7">
    <location>
        <begin position="23"/>
        <end position="216"/>
    </location>
</feature>
<gene>
    <name evidence="8" type="ORF">H9819_02400</name>
</gene>
<keyword evidence="5" id="KW-0998">Cell outer membrane</keyword>
<comment type="caution">
    <text evidence="8">The sequence shown here is derived from an EMBL/GenBank/DDBJ whole genome shotgun (WGS) entry which is preliminary data.</text>
</comment>
<protein>
    <submittedName>
        <fullName evidence="8">RagB/SusD family nutrient uptake outer membrane protein</fullName>
    </submittedName>
</protein>
<comment type="similarity">
    <text evidence="2">Belongs to the SusD family.</text>
</comment>
<evidence type="ECO:0000313" key="9">
    <source>
        <dbReference type="Proteomes" id="UP000824023"/>
    </source>
</evidence>
<evidence type="ECO:0000259" key="7">
    <source>
        <dbReference type="Pfam" id="PF14322"/>
    </source>
</evidence>
<dbReference type="PROSITE" id="PS51257">
    <property type="entry name" value="PROKAR_LIPOPROTEIN"/>
    <property type="match status" value="1"/>
</dbReference>
<accession>A0A9D2CWR4</accession>
<keyword evidence="4" id="KW-0472">Membrane</keyword>
<keyword evidence="3" id="KW-0732">Signal</keyword>
<feature type="domain" description="RagB/SusD" evidence="6">
    <location>
        <begin position="346"/>
        <end position="535"/>
    </location>
</feature>
<evidence type="ECO:0000256" key="5">
    <source>
        <dbReference type="ARBA" id="ARBA00023237"/>
    </source>
</evidence>
<evidence type="ECO:0000256" key="1">
    <source>
        <dbReference type="ARBA" id="ARBA00004442"/>
    </source>
</evidence>
<evidence type="ECO:0000259" key="6">
    <source>
        <dbReference type="Pfam" id="PF07980"/>
    </source>
</evidence>
<name>A0A9D2CWR4_9BACE</name>
<dbReference type="InterPro" id="IPR012944">
    <property type="entry name" value="SusD_RagB_dom"/>
</dbReference>
<dbReference type="Proteomes" id="UP000824023">
    <property type="component" value="Unassembled WGS sequence"/>
</dbReference>
<dbReference type="Pfam" id="PF07980">
    <property type="entry name" value="SusD_RagB"/>
    <property type="match status" value="1"/>
</dbReference>
<dbReference type="SUPFAM" id="SSF48452">
    <property type="entry name" value="TPR-like"/>
    <property type="match status" value="1"/>
</dbReference>
<organism evidence="8 9">
    <name type="scientific">Candidatus Bacteroides merdipullorum</name>
    <dbReference type="NCBI Taxonomy" id="2838474"/>
    <lineage>
        <taxon>Bacteria</taxon>
        <taxon>Pseudomonadati</taxon>
        <taxon>Bacteroidota</taxon>
        <taxon>Bacteroidia</taxon>
        <taxon>Bacteroidales</taxon>
        <taxon>Bacteroidaceae</taxon>
        <taxon>Bacteroides</taxon>
    </lineage>
</organism>
<dbReference type="InterPro" id="IPR011990">
    <property type="entry name" value="TPR-like_helical_dom_sf"/>
</dbReference>
<evidence type="ECO:0000313" key="8">
    <source>
        <dbReference type="EMBL" id="HIZ01088.1"/>
    </source>
</evidence>
<proteinExistence type="inferred from homology"/>